<comment type="subcellular location">
    <subcellularLocation>
        <location evidence="1">Secreted</location>
    </subcellularLocation>
</comment>
<evidence type="ECO:0000256" key="3">
    <source>
        <dbReference type="ARBA" id="ARBA00022525"/>
    </source>
</evidence>
<dbReference type="HOGENOM" id="CLU_062263_1_0_1"/>
<dbReference type="AlphaFoldDB" id="H3GUZ1"/>
<dbReference type="PANTHER" id="PTHR33657:SF8">
    <property type="entry name" value="DOMAIN PROTEIN, PUTATIVE (AFU_ORTHOLOGUE AFUA_5G00600)-RELATED"/>
    <property type="match status" value="1"/>
</dbReference>
<dbReference type="GO" id="GO:0005576">
    <property type="term" value="C:extracellular region"/>
    <property type="evidence" value="ECO:0007669"/>
    <property type="project" value="UniProtKB-SubCell"/>
</dbReference>
<dbReference type="PANTHER" id="PTHR33657">
    <property type="entry name" value="DOMAIN PROTEIN, PUTATIVE (AFU_ORTHOLOGUE AFUA_5G00600)-RELATED"/>
    <property type="match status" value="1"/>
</dbReference>
<evidence type="ECO:0008006" key="8">
    <source>
        <dbReference type="Google" id="ProtNLM"/>
    </source>
</evidence>
<dbReference type="EnsemblProtists" id="Phyra72504">
    <property type="protein sequence ID" value="Phyra72504"/>
    <property type="gene ID" value="Phyra72504"/>
</dbReference>
<reference evidence="6" key="2">
    <citation type="submission" date="2015-06" db="UniProtKB">
        <authorList>
            <consortium name="EnsemblProtists"/>
        </authorList>
    </citation>
    <scope>IDENTIFICATION</scope>
    <source>
        <strain evidence="6">Pr102</strain>
    </source>
</reference>
<evidence type="ECO:0000256" key="1">
    <source>
        <dbReference type="ARBA" id="ARBA00004613"/>
    </source>
</evidence>
<evidence type="ECO:0000256" key="4">
    <source>
        <dbReference type="ARBA" id="ARBA00023026"/>
    </source>
</evidence>
<sequence length="251" mass="27972">MNFRAVFVAAMASLAVAQAQVIGHDQVRPFPQPDPVTVSQKTAVKFKPQLKIDAGCHPYPAVQKDGSMSGGLKWSGPQDGECTGSRLGSQIYARSAWVNDVWAIMYAWYFPKGRAATVPPDFLRFFGHRHNWEYVVVWIDNPGLENATVLGVSMSASIGYSKQAPTDVKYVDGTSVKVAYYYNHLLGNTALQLTEDTGEFQDLIQWDQLSSLARYSLNHTDWDQTLFGLAGLKMPLKDGVFEELLDKTWPF</sequence>
<name>H3GUZ1_PHYRM</name>
<dbReference type="InterPro" id="IPR008701">
    <property type="entry name" value="NPP1"/>
</dbReference>
<dbReference type="Pfam" id="PF05630">
    <property type="entry name" value="NPP1"/>
    <property type="match status" value="1"/>
</dbReference>
<proteinExistence type="inferred from homology"/>
<evidence type="ECO:0000313" key="6">
    <source>
        <dbReference type="EnsemblProtists" id="Phyra81102"/>
    </source>
</evidence>
<keyword evidence="5" id="KW-0732">Signal</keyword>
<reference evidence="7" key="1">
    <citation type="journal article" date="2006" name="Science">
        <title>Phytophthora genome sequences uncover evolutionary origins and mechanisms of pathogenesis.</title>
        <authorList>
            <person name="Tyler B.M."/>
            <person name="Tripathy S."/>
            <person name="Zhang X."/>
            <person name="Dehal P."/>
            <person name="Jiang R.H."/>
            <person name="Aerts A."/>
            <person name="Arredondo F.D."/>
            <person name="Baxter L."/>
            <person name="Bensasson D."/>
            <person name="Beynon J.L."/>
            <person name="Chapman J."/>
            <person name="Damasceno C.M."/>
            <person name="Dorrance A.E."/>
            <person name="Dou D."/>
            <person name="Dickerman A.W."/>
            <person name="Dubchak I.L."/>
            <person name="Garbelotto M."/>
            <person name="Gijzen M."/>
            <person name="Gordon S.G."/>
            <person name="Govers F."/>
            <person name="Grunwald N.J."/>
            <person name="Huang W."/>
            <person name="Ivors K.L."/>
            <person name="Jones R.W."/>
            <person name="Kamoun S."/>
            <person name="Krampis K."/>
            <person name="Lamour K.H."/>
            <person name="Lee M.K."/>
            <person name="McDonald W.H."/>
            <person name="Medina M."/>
            <person name="Meijer H.J."/>
            <person name="Nordberg E.K."/>
            <person name="Maclean D.J."/>
            <person name="Ospina-Giraldo M.D."/>
            <person name="Morris P.F."/>
            <person name="Phuntumart V."/>
            <person name="Putnam N.H."/>
            <person name="Rash S."/>
            <person name="Rose J.K."/>
            <person name="Sakihama Y."/>
            <person name="Salamov A.A."/>
            <person name="Savidor A."/>
            <person name="Scheuring C.F."/>
            <person name="Smith B.M."/>
            <person name="Sobral B.W."/>
            <person name="Terry A."/>
            <person name="Torto-Alalibo T.A."/>
            <person name="Win J."/>
            <person name="Xu Z."/>
            <person name="Zhang H."/>
            <person name="Grigoriev I.V."/>
            <person name="Rokhsar D.S."/>
            <person name="Boore J.L."/>
        </authorList>
    </citation>
    <scope>NUCLEOTIDE SEQUENCE [LARGE SCALE GENOMIC DNA]</scope>
    <source>
        <strain evidence="7">Pr102</strain>
    </source>
</reference>
<dbReference type="EnsemblProtists" id="Phyra81102">
    <property type="protein sequence ID" value="Phyra81102"/>
    <property type="gene ID" value="Phyra81102"/>
</dbReference>
<dbReference type="PIRSF" id="PIRSF029958">
    <property type="entry name" value="Necrosis-inducing_protein"/>
    <property type="match status" value="1"/>
</dbReference>
<dbReference type="Proteomes" id="UP000005238">
    <property type="component" value="Unassembled WGS sequence"/>
</dbReference>
<organism evidence="6 7">
    <name type="scientific">Phytophthora ramorum</name>
    <name type="common">Sudden oak death agent</name>
    <dbReference type="NCBI Taxonomy" id="164328"/>
    <lineage>
        <taxon>Eukaryota</taxon>
        <taxon>Sar</taxon>
        <taxon>Stramenopiles</taxon>
        <taxon>Oomycota</taxon>
        <taxon>Peronosporomycetes</taxon>
        <taxon>Peronosporales</taxon>
        <taxon>Peronosporaceae</taxon>
        <taxon>Phytophthora</taxon>
    </lineage>
</organism>
<dbReference type="EMBL" id="DS566053">
    <property type="status" value="NOT_ANNOTATED_CDS"/>
    <property type="molecule type" value="Genomic_DNA"/>
</dbReference>
<keyword evidence="7" id="KW-1185">Reference proteome</keyword>
<dbReference type="InParanoid" id="H3GUZ1"/>
<dbReference type="eggNOG" id="ENOG502RD0V">
    <property type="taxonomic scope" value="Eukaryota"/>
</dbReference>
<evidence type="ECO:0000313" key="7">
    <source>
        <dbReference type="Proteomes" id="UP000005238"/>
    </source>
</evidence>
<keyword evidence="4" id="KW-0843">Virulence</keyword>
<feature type="chain" id="PRO_5010118879" description="Necrosis inducing-like protein NPP1 type" evidence="5">
    <location>
        <begin position="20"/>
        <end position="251"/>
    </location>
</feature>
<evidence type="ECO:0000256" key="5">
    <source>
        <dbReference type="SAM" id="SignalP"/>
    </source>
</evidence>
<dbReference type="OMA" id="EYAIVWI"/>
<keyword evidence="3" id="KW-0964">Secreted</keyword>
<dbReference type="EMBL" id="DS567579">
    <property type="status" value="NOT_ANNOTATED_CDS"/>
    <property type="molecule type" value="Genomic_DNA"/>
</dbReference>
<evidence type="ECO:0000256" key="2">
    <source>
        <dbReference type="ARBA" id="ARBA00009520"/>
    </source>
</evidence>
<dbReference type="VEuPathDB" id="FungiDB:KRP22_4835"/>
<dbReference type="STRING" id="164328.H3GUZ1"/>
<feature type="signal peptide" evidence="5">
    <location>
        <begin position="1"/>
        <end position="19"/>
    </location>
</feature>
<comment type="similarity">
    <text evidence="2">Belongs to the Necrosis inducing protein (NPP1) family.</text>
</comment>
<protein>
    <recommendedName>
        <fullName evidence="8">Necrosis inducing-like protein NPP1 type</fullName>
    </recommendedName>
</protein>
<accession>H3GUZ1</accession>